<comment type="caution">
    <text evidence="2">The sequence shown here is derived from an EMBL/GenBank/DDBJ whole genome shotgun (WGS) entry which is preliminary data.</text>
</comment>
<reference evidence="2 3" key="1">
    <citation type="journal article" date="2016" name="Nat. Commun.">
        <title>Thousands of microbial genomes shed light on interconnected biogeochemical processes in an aquifer system.</title>
        <authorList>
            <person name="Anantharaman K."/>
            <person name="Brown C.T."/>
            <person name="Hug L.A."/>
            <person name="Sharon I."/>
            <person name="Castelle C.J."/>
            <person name="Probst A.J."/>
            <person name="Thomas B.C."/>
            <person name="Singh A."/>
            <person name="Wilkins M.J."/>
            <person name="Karaoz U."/>
            <person name="Brodie E.L."/>
            <person name="Williams K.H."/>
            <person name="Hubbard S.S."/>
            <person name="Banfield J.F."/>
        </authorList>
    </citation>
    <scope>NUCLEOTIDE SEQUENCE [LARGE SCALE GENOMIC DNA]</scope>
</reference>
<organism evidence="2 3">
    <name type="scientific">Candidatus Muproteobacteria bacterium RBG_16_60_9</name>
    <dbReference type="NCBI Taxonomy" id="1817755"/>
    <lineage>
        <taxon>Bacteria</taxon>
        <taxon>Pseudomonadati</taxon>
        <taxon>Pseudomonadota</taxon>
        <taxon>Candidatus Muproteobacteria</taxon>
    </lineage>
</organism>
<accession>A0A1F6UWD9</accession>
<gene>
    <name evidence="2" type="ORF">A2W18_08390</name>
</gene>
<evidence type="ECO:0000259" key="1">
    <source>
        <dbReference type="Pfam" id="PF14832"/>
    </source>
</evidence>
<evidence type="ECO:0000313" key="3">
    <source>
        <dbReference type="Proteomes" id="UP000179076"/>
    </source>
</evidence>
<evidence type="ECO:0000313" key="2">
    <source>
        <dbReference type="EMBL" id="OGI61760.1"/>
    </source>
</evidence>
<dbReference type="Pfam" id="PF14832">
    <property type="entry name" value="Tautomerase_3"/>
    <property type="match status" value="1"/>
</dbReference>
<sequence>MPLYECLTVQGTLTSEQRRRIAEAVTSIHVEETGAPATFVHVTFPELAPQHAFTAAKNTNPALIRGAIRKGRPQSIRQALIRRIFDAYVGITGAPVMSVLVAIGEVSASSVMEGGEILPEPNKEEEDAWLAKTAKAT</sequence>
<proteinExistence type="predicted"/>
<dbReference type="InterPro" id="IPR028116">
    <property type="entry name" value="Cis-CaaD-like"/>
</dbReference>
<dbReference type="SUPFAM" id="SSF55331">
    <property type="entry name" value="Tautomerase/MIF"/>
    <property type="match status" value="1"/>
</dbReference>
<dbReference type="InterPro" id="IPR014347">
    <property type="entry name" value="Tautomerase/MIF_sf"/>
</dbReference>
<dbReference type="EMBL" id="MFSP01000189">
    <property type="protein sequence ID" value="OGI61760.1"/>
    <property type="molecule type" value="Genomic_DNA"/>
</dbReference>
<dbReference type="GO" id="GO:0003677">
    <property type="term" value="F:DNA binding"/>
    <property type="evidence" value="ECO:0007669"/>
    <property type="project" value="UniProtKB-KW"/>
</dbReference>
<keyword evidence="2" id="KW-0238">DNA-binding</keyword>
<protein>
    <submittedName>
        <fullName evidence="2">DNA-binding protein</fullName>
    </submittedName>
</protein>
<dbReference type="Gene3D" id="3.30.429.10">
    <property type="entry name" value="Macrophage Migration Inhibitory Factor"/>
    <property type="match status" value="1"/>
</dbReference>
<feature type="domain" description="Tautomerase cis-CaaD-like" evidence="1">
    <location>
        <begin position="1"/>
        <end position="131"/>
    </location>
</feature>
<name>A0A1F6UWD9_9PROT</name>
<dbReference type="AlphaFoldDB" id="A0A1F6UWD9"/>
<dbReference type="Proteomes" id="UP000179076">
    <property type="component" value="Unassembled WGS sequence"/>
</dbReference>